<dbReference type="PANTHER" id="PTHR30560:SF3">
    <property type="entry name" value="TRIGGER FACTOR-LIKE PROTEIN TIG, CHLOROPLASTIC"/>
    <property type="match status" value="1"/>
</dbReference>
<dbReference type="InterPro" id="IPR005215">
    <property type="entry name" value="Trig_fac"/>
</dbReference>
<dbReference type="InterPro" id="IPR008881">
    <property type="entry name" value="Trigger_fac_ribosome-bd_bac"/>
</dbReference>
<dbReference type="FunFam" id="3.10.50.40:FF:000001">
    <property type="entry name" value="Trigger factor"/>
    <property type="match status" value="1"/>
</dbReference>
<comment type="function">
    <text evidence="11">Involved in protein export. Acts as a chaperone by maintaining the newly synthesized protein in an open conformation. Functions as a peptidyl-prolyl cis-trans isomerase.</text>
</comment>
<dbReference type="GO" id="GO:0003755">
    <property type="term" value="F:peptidyl-prolyl cis-trans isomerase activity"/>
    <property type="evidence" value="ECO:0007669"/>
    <property type="project" value="UniProtKB-UniRule"/>
</dbReference>
<evidence type="ECO:0000256" key="5">
    <source>
        <dbReference type="ARBA" id="ARBA00022618"/>
    </source>
</evidence>
<evidence type="ECO:0000256" key="6">
    <source>
        <dbReference type="ARBA" id="ARBA00023110"/>
    </source>
</evidence>
<evidence type="ECO:0000256" key="10">
    <source>
        <dbReference type="ARBA" id="ARBA00029986"/>
    </source>
</evidence>
<comment type="subcellular location">
    <subcellularLocation>
        <location evidence="11">Cytoplasm</location>
    </subcellularLocation>
    <text evidence="11">About half TF is bound to the ribosome near the polypeptide exit tunnel while the other half is free in the cytoplasm.</text>
</comment>
<dbReference type="EMBL" id="MGKJ01000014">
    <property type="protein sequence ID" value="OGN23955.1"/>
    <property type="molecule type" value="Genomic_DNA"/>
</dbReference>
<dbReference type="GO" id="GO:0044183">
    <property type="term" value="F:protein folding chaperone"/>
    <property type="evidence" value="ECO:0007669"/>
    <property type="project" value="TreeGrafter"/>
</dbReference>
<dbReference type="Gene3D" id="3.10.50.40">
    <property type="match status" value="1"/>
</dbReference>
<comment type="caution">
    <text evidence="15">The sequence shown here is derived from an EMBL/GenBank/DDBJ whole genome shotgun (WGS) entry which is preliminary data.</text>
</comment>
<evidence type="ECO:0000256" key="12">
    <source>
        <dbReference type="PROSITE-ProRule" id="PRU00277"/>
    </source>
</evidence>
<dbReference type="InterPro" id="IPR037041">
    <property type="entry name" value="Trigger_fac_C_sf"/>
</dbReference>
<evidence type="ECO:0000256" key="11">
    <source>
        <dbReference type="HAMAP-Rule" id="MF_00303"/>
    </source>
</evidence>
<organism evidence="15 16">
    <name type="scientific">Candidatus Yanofskybacteria bacterium RIFCSPLOWO2_01_FULL_43_22</name>
    <dbReference type="NCBI Taxonomy" id="1802695"/>
    <lineage>
        <taxon>Bacteria</taxon>
        <taxon>Candidatus Yanofskyibacteriota</taxon>
    </lineage>
</organism>
<evidence type="ECO:0000256" key="1">
    <source>
        <dbReference type="ARBA" id="ARBA00000971"/>
    </source>
</evidence>
<evidence type="ECO:0000313" key="16">
    <source>
        <dbReference type="Proteomes" id="UP000178911"/>
    </source>
</evidence>
<dbReference type="PROSITE" id="PS50059">
    <property type="entry name" value="FKBP_PPIASE"/>
    <property type="match status" value="1"/>
</dbReference>
<evidence type="ECO:0000259" key="14">
    <source>
        <dbReference type="PROSITE" id="PS50059"/>
    </source>
</evidence>
<dbReference type="STRING" id="1802695.A3A13_02625"/>
<keyword evidence="9 11" id="KW-0131">Cell cycle</keyword>
<keyword evidence="7 11" id="KW-0143">Chaperone</keyword>
<dbReference type="PIRSF" id="PIRSF003095">
    <property type="entry name" value="Trigger_factor"/>
    <property type="match status" value="1"/>
</dbReference>
<dbReference type="AlphaFoldDB" id="A0A1F8GEZ1"/>
<sequence>MKHNLKKLNNNQVKATVELDREDLQRYLNKAESALGVNLEVKGFRKGKAPKELLKKHLDQEQVRTLALEIAVEESLSDVIKDNSLDVLDTSQLSIESNESAQFKYSILLDLFPGVELTDLSKIKVKRQDVTVEEKEVDDAIEFIKNSRANFISKDDNETAEEGDRVEVDFEVKKDGQIIEGGISKSHPLIIGGRNFIPGFEDQLVGMKRGDEKSFSLTAPEDYFHKDIAGKNLDFNVKVSDIKKVIRPEISDDFARSLGRFASLTELRESLKEGLTQEKKTKESQKLRLEILDNIIDRSKIEVPDSLLNRQLDIMVSDFDHTLHGKGLELGLYLAKIGKTQEELKNDWTKDAVKQVKTSLILRKLAKELGIKASQEEIEGLADQAIQSAIIAGETSQADINPLKIKENIASRIVNEKALEYIESHCSA</sequence>
<keyword evidence="6 11" id="KW-0697">Rotamase</keyword>
<dbReference type="InterPro" id="IPR027304">
    <property type="entry name" value="Trigger_fact/SurA_dom_sf"/>
</dbReference>
<gene>
    <name evidence="11" type="primary">tig</name>
    <name evidence="15" type="ORF">A3A13_02625</name>
</gene>
<dbReference type="GO" id="GO:0043335">
    <property type="term" value="P:protein unfolding"/>
    <property type="evidence" value="ECO:0007669"/>
    <property type="project" value="TreeGrafter"/>
</dbReference>
<dbReference type="SUPFAM" id="SSF102735">
    <property type="entry name" value="Trigger factor ribosome-binding domain"/>
    <property type="match status" value="1"/>
</dbReference>
<reference evidence="15 16" key="1">
    <citation type="journal article" date="2016" name="Nat. Commun.">
        <title>Thousands of microbial genomes shed light on interconnected biogeochemical processes in an aquifer system.</title>
        <authorList>
            <person name="Anantharaman K."/>
            <person name="Brown C.T."/>
            <person name="Hug L.A."/>
            <person name="Sharon I."/>
            <person name="Castelle C.J."/>
            <person name="Probst A.J."/>
            <person name="Thomas B.C."/>
            <person name="Singh A."/>
            <person name="Wilkins M.J."/>
            <person name="Karaoz U."/>
            <person name="Brodie E.L."/>
            <person name="Williams K.H."/>
            <person name="Hubbard S.S."/>
            <person name="Banfield J.F."/>
        </authorList>
    </citation>
    <scope>NUCLEOTIDE SEQUENCE [LARGE SCALE GENOMIC DNA]</scope>
</reference>
<evidence type="ECO:0000256" key="2">
    <source>
        <dbReference type="ARBA" id="ARBA00005464"/>
    </source>
</evidence>
<dbReference type="SUPFAM" id="SSF54534">
    <property type="entry name" value="FKBP-like"/>
    <property type="match status" value="1"/>
</dbReference>
<dbReference type="Proteomes" id="UP000178911">
    <property type="component" value="Unassembled WGS sequence"/>
</dbReference>
<dbReference type="GO" id="GO:0005737">
    <property type="term" value="C:cytoplasm"/>
    <property type="evidence" value="ECO:0007669"/>
    <property type="project" value="UniProtKB-SubCell"/>
</dbReference>
<dbReference type="PANTHER" id="PTHR30560">
    <property type="entry name" value="TRIGGER FACTOR CHAPERONE AND PEPTIDYL-PROLYL CIS/TRANS ISOMERASE"/>
    <property type="match status" value="1"/>
</dbReference>
<evidence type="ECO:0000256" key="3">
    <source>
        <dbReference type="ARBA" id="ARBA00013194"/>
    </source>
</evidence>
<comment type="similarity">
    <text evidence="2 11 13">Belongs to the FKBP-type PPIase family. Tig subfamily.</text>
</comment>
<dbReference type="Gene3D" id="3.30.70.1050">
    <property type="entry name" value="Trigger factor ribosome-binding domain"/>
    <property type="match status" value="1"/>
</dbReference>
<dbReference type="NCBIfam" id="TIGR00115">
    <property type="entry name" value="tig"/>
    <property type="match status" value="1"/>
</dbReference>
<evidence type="ECO:0000256" key="9">
    <source>
        <dbReference type="ARBA" id="ARBA00023306"/>
    </source>
</evidence>
<evidence type="ECO:0000256" key="4">
    <source>
        <dbReference type="ARBA" id="ARBA00016902"/>
    </source>
</evidence>
<dbReference type="Pfam" id="PF05698">
    <property type="entry name" value="Trigger_C"/>
    <property type="match status" value="1"/>
</dbReference>
<keyword evidence="8 11" id="KW-0413">Isomerase</keyword>
<dbReference type="GO" id="GO:0051083">
    <property type="term" value="P:'de novo' cotranslational protein folding"/>
    <property type="evidence" value="ECO:0007669"/>
    <property type="project" value="TreeGrafter"/>
</dbReference>
<dbReference type="GO" id="GO:0043022">
    <property type="term" value="F:ribosome binding"/>
    <property type="evidence" value="ECO:0007669"/>
    <property type="project" value="TreeGrafter"/>
</dbReference>
<name>A0A1F8GEZ1_9BACT</name>
<proteinExistence type="inferred from homology"/>
<comment type="domain">
    <text evidence="11">Consists of 3 domains; the N-terminus binds the ribosome, the middle domain has PPIase activity, while the C-terminus has intrinsic chaperone activity on its own.</text>
</comment>
<evidence type="ECO:0000313" key="15">
    <source>
        <dbReference type="EMBL" id="OGN23955.1"/>
    </source>
</evidence>
<keyword evidence="11" id="KW-0963">Cytoplasm</keyword>
<dbReference type="InterPro" id="IPR036611">
    <property type="entry name" value="Trigger_fac_ribosome-bd_sf"/>
</dbReference>
<dbReference type="Gene3D" id="1.10.3120.10">
    <property type="entry name" value="Trigger factor, C-terminal domain"/>
    <property type="match status" value="1"/>
</dbReference>
<accession>A0A1F8GEZ1</accession>
<dbReference type="InterPro" id="IPR046357">
    <property type="entry name" value="PPIase_dom_sf"/>
</dbReference>
<dbReference type="HAMAP" id="MF_00303">
    <property type="entry name" value="Trigger_factor_Tig"/>
    <property type="match status" value="1"/>
</dbReference>
<comment type="catalytic activity">
    <reaction evidence="1 11 12">
        <text>[protein]-peptidylproline (omega=180) = [protein]-peptidylproline (omega=0)</text>
        <dbReference type="Rhea" id="RHEA:16237"/>
        <dbReference type="Rhea" id="RHEA-COMP:10747"/>
        <dbReference type="Rhea" id="RHEA-COMP:10748"/>
        <dbReference type="ChEBI" id="CHEBI:83833"/>
        <dbReference type="ChEBI" id="CHEBI:83834"/>
        <dbReference type="EC" id="5.2.1.8"/>
    </reaction>
</comment>
<dbReference type="EC" id="5.2.1.8" evidence="3 11"/>
<dbReference type="Pfam" id="PF05697">
    <property type="entry name" value="Trigger_N"/>
    <property type="match status" value="1"/>
</dbReference>
<dbReference type="InterPro" id="IPR001179">
    <property type="entry name" value="PPIase_FKBP_dom"/>
</dbReference>
<dbReference type="GO" id="GO:0051301">
    <property type="term" value="P:cell division"/>
    <property type="evidence" value="ECO:0007669"/>
    <property type="project" value="UniProtKB-KW"/>
</dbReference>
<protein>
    <recommendedName>
        <fullName evidence="4 11">Trigger factor</fullName>
        <shortName evidence="11">TF</shortName>
        <ecNumber evidence="3 11">5.2.1.8</ecNumber>
    </recommendedName>
    <alternativeName>
        <fullName evidence="10 11">PPIase</fullName>
    </alternativeName>
</protein>
<evidence type="ECO:0000256" key="8">
    <source>
        <dbReference type="ARBA" id="ARBA00023235"/>
    </source>
</evidence>
<evidence type="ECO:0000256" key="13">
    <source>
        <dbReference type="RuleBase" id="RU003914"/>
    </source>
</evidence>
<dbReference type="SUPFAM" id="SSF109998">
    <property type="entry name" value="Triger factor/SurA peptide-binding domain-like"/>
    <property type="match status" value="1"/>
</dbReference>
<feature type="domain" description="PPIase FKBP-type" evidence="14">
    <location>
        <begin position="163"/>
        <end position="223"/>
    </location>
</feature>
<dbReference type="Pfam" id="PF00254">
    <property type="entry name" value="FKBP_C"/>
    <property type="match status" value="1"/>
</dbReference>
<evidence type="ECO:0000256" key="7">
    <source>
        <dbReference type="ARBA" id="ARBA00023186"/>
    </source>
</evidence>
<dbReference type="GO" id="GO:0015031">
    <property type="term" value="P:protein transport"/>
    <property type="evidence" value="ECO:0007669"/>
    <property type="project" value="UniProtKB-UniRule"/>
</dbReference>
<dbReference type="InterPro" id="IPR008880">
    <property type="entry name" value="Trigger_fac_C"/>
</dbReference>
<keyword evidence="5 11" id="KW-0132">Cell division</keyword>